<accession>A0A2P2P3H1</accession>
<evidence type="ECO:0000256" key="1">
    <source>
        <dbReference type="SAM" id="Phobius"/>
    </source>
</evidence>
<proteinExistence type="predicted"/>
<evidence type="ECO:0000313" key="2">
    <source>
        <dbReference type="EMBL" id="MBX49277.1"/>
    </source>
</evidence>
<sequence>MTVVACPHSMLMHKASLSAMQISGIAKDWASTERSMPSIPVFRAGKTDGIIHLYPYYLHLIEPILYLVTIIPTFFRTQGKG</sequence>
<name>A0A2P2P3H1_RHIMU</name>
<dbReference type="AlphaFoldDB" id="A0A2P2P3H1"/>
<keyword evidence="1" id="KW-0812">Transmembrane</keyword>
<keyword evidence="1" id="KW-1133">Transmembrane helix</keyword>
<protein>
    <submittedName>
        <fullName evidence="2">Uncharacterized protein</fullName>
    </submittedName>
</protein>
<organism evidence="2">
    <name type="scientific">Rhizophora mucronata</name>
    <name type="common">Asiatic mangrove</name>
    <dbReference type="NCBI Taxonomy" id="61149"/>
    <lineage>
        <taxon>Eukaryota</taxon>
        <taxon>Viridiplantae</taxon>
        <taxon>Streptophyta</taxon>
        <taxon>Embryophyta</taxon>
        <taxon>Tracheophyta</taxon>
        <taxon>Spermatophyta</taxon>
        <taxon>Magnoliopsida</taxon>
        <taxon>eudicotyledons</taxon>
        <taxon>Gunneridae</taxon>
        <taxon>Pentapetalae</taxon>
        <taxon>rosids</taxon>
        <taxon>fabids</taxon>
        <taxon>Malpighiales</taxon>
        <taxon>Rhizophoraceae</taxon>
        <taxon>Rhizophora</taxon>
    </lineage>
</organism>
<reference evidence="2" key="1">
    <citation type="submission" date="2018-02" db="EMBL/GenBank/DDBJ databases">
        <title>Rhizophora mucronata_Transcriptome.</title>
        <authorList>
            <person name="Meera S.P."/>
            <person name="Sreeshan A."/>
            <person name="Augustine A."/>
        </authorList>
    </citation>
    <scope>NUCLEOTIDE SEQUENCE</scope>
    <source>
        <tissue evidence="2">Leaf</tissue>
    </source>
</reference>
<feature type="transmembrane region" description="Helical" evidence="1">
    <location>
        <begin position="56"/>
        <end position="75"/>
    </location>
</feature>
<keyword evidence="1" id="KW-0472">Membrane</keyword>
<dbReference type="EMBL" id="GGEC01068793">
    <property type="protein sequence ID" value="MBX49277.1"/>
    <property type="molecule type" value="Transcribed_RNA"/>
</dbReference>